<dbReference type="EMBL" id="PVNE01000019">
    <property type="protein sequence ID" value="PRX39868.1"/>
    <property type="molecule type" value="Genomic_DNA"/>
</dbReference>
<proteinExistence type="predicted"/>
<feature type="region of interest" description="Disordered" evidence="2">
    <location>
        <begin position="77"/>
        <end position="98"/>
    </location>
</feature>
<feature type="coiled-coil region" evidence="1">
    <location>
        <begin position="25"/>
        <end position="65"/>
    </location>
</feature>
<sequence>MRQRIFWLFILCVLLAGCQADWLSLQAVNERTETQKKEEKKKEEEEAIRKEKEKWEKYAKEQEEKAQKLQFGDFDQNVKGSLANPREAFDTDENSALN</sequence>
<dbReference type="Proteomes" id="UP000237797">
    <property type="component" value="Unassembled WGS sequence"/>
</dbReference>
<evidence type="ECO:0000256" key="1">
    <source>
        <dbReference type="SAM" id="Coils"/>
    </source>
</evidence>
<organism evidence="3 4">
    <name type="scientific">Planifilum fimeticola</name>
    <dbReference type="NCBI Taxonomy" id="201975"/>
    <lineage>
        <taxon>Bacteria</taxon>
        <taxon>Bacillati</taxon>
        <taxon>Bacillota</taxon>
        <taxon>Bacilli</taxon>
        <taxon>Bacillales</taxon>
        <taxon>Thermoactinomycetaceae</taxon>
        <taxon>Planifilum</taxon>
    </lineage>
</organism>
<name>A0A2T0LD04_9BACL</name>
<protein>
    <submittedName>
        <fullName evidence="3">Uncharacterized protein</fullName>
    </submittedName>
</protein>
<dbReference type="RefSeq" id="WP_170070490.1">
    <property type="nucleotide sequence ID" value="NZ_PVNE01000019.1"/>
</dbReference>
<accession>A0A2T0LD04</accession>
<evidence type="ECO:0000313" key="4">
    <source>
        <dbReference type="Proteomes" id="UP000237797"/>
    </source>
</evidence>
<evidence type="ECO:0000313" key="3">
    <source>
        <dbReference type="EMBL" id="PRX39868.1"/>
    </source>
</evidence>
<keyword evidence="1" id="KW-0175">Coiled coil</keyword>
<keyword evidence="4" id="KW-1185">Reference proteome</keyword>
<evidence type="ECO:0000256" key="2">
    <source>
        <dbReference type="SAM" id="MobiDB-lite"/>
    </source>
</evidence>
<comment type="caution">
    <text evidence="3">The sequence shown here is derived from an EMBL/GenBank/DDBJ whole genome shotgun (WGS) entry which is preliminary data.</text>
</comment>
<gene>
    <name evidence="3" type="ORF">CLV97_11926</name>
</gene>
<dbReference type="PROSITE" id="PS51257">
    <property type="entry name" value="PROKAR_LIPOPROTEIN"/>
    <property type="match status" value="1"/>
</dbReference>
<dbReference type="AlphaFoldDB" id="A0A2T0LD04"/>
<reference evidence="3 4" key="1">
    <citation type="submission" date="2018-03" db="EMBL/GenBank/DDBJ databases">
        <title>Genomic Encyclopedia of Archaeal and Bacterial Type Strains, Phase II (KMG-II): from individual species to whole genera.</title>
        <authorList>
            <person name="Goeker M."/>
        </authorList>
    </citation>
    <scope>NUCLEOTIDE SEQUENCE [LARGE SCALE GENOMIC DNA]</scope>
    <source>
        <strain evidence="3 4">DSM 44946</strain>
    </source>
</reference>